<protein>
    <submittedName>
        <fullName evidence="7">CXADR-like membrane protein</fullName>
    </submittedName>
</protein>
<evidence type="ECO:0000259" key="5">
    <source>
        <dbReference type="PROSITE" id="PS50835"/>
    </source>
</evidence>
<feature type="transmembrane region" description="Helical" evidence="3">
    <location>
        <begin position="238"/>
        <end position="258"/>
    </location>
</feature>
<dbReference type="KEGG" id="char:116221111"/>
<keyword evidence="6" id="KW-1185">Reference proteome</keyword>
<dbReference type="InterPro" id="IPR003599">
    <property type="entry name" value="Ig_sub"/>
</dbReference>
<dbReference type="Pfam" id="PF07686">
    <property type="entry name" value="V-set"/>
    <property type="match status" value="1"/>
</dbReference>
<keyword evidence="3" id="KW-1133">Transmembrane helix</keyword>
<dbReference type="AlphaFoldDB" id="A0A6P8FT09"/>
<dbReference type="GO" id="GO:0009897">
    <property type="term" value="C:external side of plasma membrane"/>
    <property type="evidence" value="ECO:0007669"/>
    <property type="project" value="TreeGrafter"/>
</dbReference>
<evidence type="ECO:0000256" key="2">
    <source>
        <dbReference type="SAM" id="MobiDB-lite"/>
    </source>
</evidence>
<dbReference type="GO" id="GO:0050853">
    <property type="term" value="P:B cell receptor signaling pathway"/>
    <property type="evidence" value="ECO:0007669"/>
    <property type="project" value="TreeGrafter"/>
</dbReference>
<gene>
    <name evidence="7" type="primary">LOC116221111</name>
</gene>
<feature type="domain" description="Ig-like" evidence="5">
    <location>
        <begin position="23"/>
        <end position="124"/>
    </location>
</feature>
<dbReference type="PROSITE" id="PS50835">
    <property type="entry name" value="IG_LIKE"/>
    <property type="match status" value="2"/>
</dbReference>
<evidence type="ECO:0000313" key="6">
    <source>
        <dbReference type="Proteomes" id="UP000515152"/>
    </source>
</evidence>
<dbReference type="GO" id="GO:0019815">
    <property type="term" value="C:B cell receptor complex"/>
    <property type="evidence" value="ECO:0007669"/>
    <property type="project" value="TreeGrafter"/>
</dbReference>
<dbReference type="InterPro" id="IPR013106">
    <property type="entry name" value="Ig_V-set"/>
</dbReference>
<evidence type="ECO:0000256" key="4">
    <source>
        <dbReference type="SAM" id="SignalP"/>
    </source>
</evidence>
<evidence type="ECO:0000256" key="1">
    <source>
        <dbReference type="ARBA" id="ARBA00023319"/>
    </source>
</evidence>
<proteinExistence type="predicted"/>
<organism evidence="6 7">
    <name type="scientific">Clupea harengus</name>
    <name type="common">Atlantic herring</name>
    <dbReference type="NCBI Taxonomy" id="7950"/>
    <lineage>
        <taxon>Eukaryota</taxon>
        <taxon>Metazoa</taxon>
        <taxon>Chordata</taxon>
        <taxon>Craniata</taxon>
        <taxon>Vertebrata</taxon>
        <taxon>Euteleostomi</taxon>
        <taxon>Actinopterygii</taxon>
        <taxon>Neopterygii</taxon>
        <taxon>Teleostei</taxon>
        <taxon>Clupei</taxon>
        <taxon>Clupeiformes</taxon>
        <taxon>Clupeoidei</taxon>
        <taxon>Clupeidae</taxon>
        <taxon>Clupea</taxon>
    </lineage>
</organism>
<feature type="region of interest" description="Disordered" evidence="2">
    <location>
        <begin position="281"/>
        <end position="317"/>
    </location>
</feature>
<name>A0A6P8FT09_CLUHA</name>
<dbReference type="InterPro" id="IPR007110">
    <property type="entry name" value="Ig-like_dom"/>
</dbReference>
<reference evidence="7" key="1">
    <citation type="submission" date="2025-08" db="UniProtKB">
        <authorList>
            <consortium name="RefSeq"/>
        </authorList>
    </citation>
    <scope>IDENTIFICATION</scope>
</reference>
<dbReference type="Gene3D" id="2.60.40.10">
    <property type="entry name" value="Immunoglobulins"/>
    <property type="match status" value="2"/>
</dbReference>
<dbReference type="SUPFAM" id="SSF48726">
    <property type="entry name" value="Immunoglobulin"/>
    <property type="match status" value="2"/>
</dbReference>
<feature type="domain" description="Ig-like" evidence="5">
    <location>
        <begin position="127"/>
        <end position="217"/>
    </location>
</feature>
<dbReference type="OrthoDB" id="10012075at2759"/>
<dbReference type="InterPro" id="IPR036179">
    <property type="entry name" value="Ig-like_dom_sf"/>
</dbReference>
<dbReference type="SMART" id="SM00409">
    <property type="entry name" value="IG"/>
    <property type="match status" value="2"/>
</dbReference>
<keyword evidence="3" id="KW-0812">Transmembrane</keyword>
<feature type="chain" id="PRO_5028444741" evidence="4">
    <location>
        <begin position="21"/>
        <end position="329"/>
    </location>
</feature>
<feature type="signal peptide" evidence="4">
    <location>
        <begin position="1"/>
        <end position="20"/>
    </location>
</feature>
<accession>A0A6P8FT09</accession>
<sequence>MISFSAILLLWGTFDRFGSAYEVSVRQTPHVINVAEGANDNITCHFYIPDNTLDKMRVAITWKKDNGTKVHFETMDLHHSNTSSSVLQFHSLLRSQSGLYTCEVKIETPKLWKGQGNGTYVTVTDGITVLQEPHKLQVSEGASVNMTCNFSIQTVRNATMLADVTWIRIHVNRSKIHFERIHFQLAASSSLQLHSMRLNESGLYICEVNIVSPKLLKGKGKGTHVVVTAIKPGWPGNLAAAGVSLFGLLAIMVVIAIISKKRRGNSQVSVNRAENDQQAEVPEVTYASINKQRTHSSKNQQRTEDKKQSQDSTNEEQVIYSAIQIKHAD</sequence>
<dbReference type="GeneID" id="116221111"/>
<keyword evidence="4" id="KW-0732">Signal</keyword>
<dbReference type="PANTHER" id="PTHR14334">
    <property type="entry name" value="B-CELL ANTIGEN RECEPTOR COMPLEX-ASSOCIATED PROTEIN"/>
    <property type="match status" value="1"/>
</dbReference>
<evidence type="ECO:0000256" key="3">
    <source>
        <dbReference type="SAM" id="Phobius"/>
    </source>
</evidence>
<dbReference type="GO" id="GO:0030183">
    <property type="term" value="P:B cell differentiation"/>
    <property type="evidence" value="ECO:0007669"/>
    <property type="project" value="TreeGrafter"/>
</dbReference>
<dbReference type="Proteomes" id="UP000515152">
    <property type="component" value="Chromosome 7"/>
</dbReference>
<keyword evidence="1" id="KW-0393">Immunoglobulin domain</keyword>
<dbReference type="RefSeq" id="XP_031426641.1">
    <property type="nucleotide sequence ID" value="XM_031570781.1"/>
</dbReference>
<keyword evidence="3" id="KW-0472">Membrane</keyword>
<dbReference type="CDD" id="cd00096">
    <property type="entry name" value="Ig"/>
    <property type="match status" value="1"/>
</dbReference>
<evidence type="ECO:0000313" key="7">
    <source>
        <dbReference type="RefSeq" id="XP_031426641.1"/>
    </source>
</evidence>
<dbReference type="InterPro" id="IPR013783">
    <property type="entry name" value="Ig-like_fold"/>
</dbReference>